<dbReference type="GO" id="GO:0030313">
    <property type="term" value="C:cell envelope"/>
    <property type="evidence" value="ECO:0007669"/>
    <property type="project" value="UniProtKB-SubCell"/>
</dbReference>
<protein>
    <submittedName>
        <fullName evidence="4">Peptidase M75, Imelysin</fullName>
    </submittedName>
</protein>
<dbReference type="InterPro" id="IPR018976">
    <property type="entry name" value="Imelysin-like"/>
</dbReference>
<evidence type="ECO:0000256" key="1">
    <source>
        <dbReference type="ARBA" id="ARBA00004196"/>
    </source>
</evidence>
<dbReference type="CDD" id="cd14659">
    <property type="entry name" value="Imelysin-like_IPPA"/>
    <property type="match status" value="1"/>
</dbReference>
<sequence length="371" mass="39901">MRGIRQAASPRGVLNPMSVLAALLILAVIWVPSHASARDVSAIKASVENFAIPALEAFAGSTAALRDSISALCAAPSPDGLSEAQQNFTHATTDWAAVNILRIGPILEDNRLERILFWPDRRGVGLRQVQALLQNREPESATPSGLAQKSVAVQGLAALEFALYGNGSDELASEADTFRCRFAHAAGTNISAIAGELVTEWQGPEGFAEIWMRPGADNPFFRDEKEALGALVSLFSNGLEFYDTMELGSFLGSTAKKDRPKRALFRRSDGTLAMLQTGLEDFRALYDVSGLAELLPESSKWIDDSVRFGFRHPIAALDSLSGPPADLLSDPEQRSKLVFVRTTVRAMMGNFGDDMTAALGLTANFSSLDGD</sequence>
<comment type="subcellular location">
    <subcellularLocation>
        <location evidence="1">Cell envelope</location>
    </subcellularLocation>
</comment>
<accession>A0A9X3UFZ3</accession>
<keyword evidence="2" id="KW-0732">Signal</keyword>
<organism evidence="4 5">
    <name type="scientific">Hoeflea prorocentri</name>
    <dbReference type="NCBI Taxonomy" id="1922333"/>
    <lineage>
        <taxon>Bacteria</taxon>
        <taxon>Pseudomonadati</taxon>
        <taxon>Pseudomonadota</taxon>
        <taxon>Alphaproteobacteria</taxon>
        <taxon>Hyphomicrobiales</taxon>
        <taxon>Rhizobiaceae</taxon>
        <taxon>Hoeflea</taxon>
    </lineage>
</organism>
<dbReference type="EMBL" id="JAPJZI010000001">
    <property type="protein sequence ID" value="MDA5397635.1"/>
    <property type="molecule type" value="Genomic_DNA"/>
</dbReference>
<dbReference type="InterPro" id="IPR038352">
    <property type="entry name" value="Imelysin_sf"/>
</dbReference>
<evidence type="ECO:0000313" key="5">
    <source>
        <dbReference type="Proteomes" id="UP001151234"/>
    </source>
</evidence>
<gene>
    <name evidence="4" type="ORF">OQ273_03515</name>
</gene>
<name>A0A9X3UFZ3_9HYPH</name>
<proteinExistence type="predicted"/>
<evidence type="ECO:0000313" key="4">
    <source>
        <dbReference type="EMBL" id="MDA5397635.1"/>
    </source>
</evidence>
<dbReference type="Gene3D" id="1.20.1420.20">
    <property type="entry name" value="M75 peptidase, HXXE motif"/>
    <property type="match status" value="1"/>
</dbReference>
<reference evidence="4" key="1">
    <citation type="submission" date="2022-11" db="EMBL/GenBank/DDBJ databases">
        <title>Draft genome sequence of Hoeflea poritis E7-10 and Hoeflea prorocentri PM5-8, separated from scleractinian coral Porites lutea and marine dinoflagellate.</title>
        <authorList>
            <person name="Zhang G."/>
            <person name="Wei Q."/>
            <person name="Cai L."/>
        </authorList>
    </citation>
    <scope>NUCLEOTIDE SEQUENCE</scope>
    <source>
        <strain evidence="4">PM5-8</strain>
    </source>
</reference>
<dbReference type="RefSeq" id="WP_271292086.1">
    <property type="nucleotide sequence ID" value="NZ_JAPJZI010000001.1"/>
</dbReference>
<comment type="caution">
    <text evidence="4">The sequence shown here is derived from an EMBL/GenBank/DDBJ whole genome shotgun (WGS) entry which is preliminary data.</text>
</comment>
<dbReference type="Pfam" id="PF09375">
    <property type="entry name" value="Peptidase_M75"/>
    <property type="match status" value="1"/>
</dbReference>
<dbReference type="InterPro" id="IPR034984">
    <property type="entry name" value="Imelysin-like_IPPA"/>
</dbReference>
<evidence type="ECO:0000256" key="2">
    <source>
        <dbReference type="ARBA" id="ARBA00022729"/>
    </source>
</evidence>
<keyword evidence="5" id="KW-1185">Reference proteome</keyword>
<dbReference type="Proteomes" id="UP001151234">
    <property type="component" value="Unassembled WGS sequence"/>
</dbReference>
<evidence type="ECO:0000259" key="3">
    <source>
        <dbReference type="Pfam" id="PF09375"/>
    </source>
</evidence>
<dbReference type="AlphaFoldDB" id="A0A9X3UFZ3"/>
<feature type="domain" description="Imelysin-like" evidence="3">
    <location>
        <begin position="51"/>
        <end position="337"/>
    </location>
</feature>